<name>A0ABW9BVZ4_9BURK</name>
<evidence type="ECO:0000313" key="2">
    <source>
        <dbReference type="Proteomes" id="UP001629288"/>
    </source>
</evidence>
<sequence>MVFDPWNGSGTTTQTAYRAGMPCIGTDLNPVMVVVAKAGLLSALDVESLLPLAQTIVEQAAHRQVEALSDDPLHSWLIPQSALAIRGLEQEIHRTLVSHAEYRVLTSEDTLATLSPLAALFYVALFRTTRRFLVDFIPSNPTWTKRPSAPAHRKRPSPEKIYEAFAEDVRVLSHKVLEARNLFFDDASPALVRLGNAENIGLQKDSVGAVISSPPYCTRIDYAVATAIELAVLRMGTGDFDALRRSLTGTSTVERGSQEIDTRWGKTCLNFLDALYQHSSKASKTYYFKNHVQYFRSLHTSLQEIARVLEPQAPCVLVVQDSYYKQIRNDIAQITCEMAANVGLQLRRQQHFSATRSMVGVNQQAKKYLQKRTNIESVLCFENS</sequence>
<comment type="caution">
    <text evidence="1">The sequence shown here is derived from an EMBL/GenBank/DDBJ whole genome shotgun (WGS) entry which is preliminary data.</text>
</comment>
<dbReference type="Proteomes" id="UP001629288">
    <property type="component" value="Unassembled WGS sequence"/>
</dbReference>
<evidence type="ECO:0000313" key="1">
    <source>
        <dbReference type="EMBL" id="MFM0443074.1"/>
    </source>
</evidence>
<protein>
    <recommendedName>
        <fullName evidence="3">DNA methylase N-4/N-6 domain-containing protein</fullName>
    </recommendedName>
</protein>
<evidence type="ECO:0008006" key="3">
    <source>
        <dbReference type="Google" id="ProtNLM"/>
    </source>
</evidence>
<dbReference type="SUPFAM" id="SSF53335">
    <property type="entry name" value="S-adenosyl-L-methionine-dependent methyltransferases"/>
    <property type="match status" value="2"/>
</dbReference>
<organism evidence="1 2">
    <name type="scientific">Paraburkholderia strydomiana</name>
    <dbReference type="NCBI Taxonomy" id="1245417"/>
    <lineage>
        <taxon>Bacteria</taxon>
        <taxon>Pseudomonadati</taxon>
        <taxon>Pseudomonadota</taxon>
        <taxon>Betaproteobacteria</taxon>
        <taxon>Burkholderiales</taxon>
        <taxon>Burkholderiaceae</taxon>
        <taxon>Paraburkholderia</taxon>
    </lineage>
</organism>
<accession>A0ABW9BVZ4</accession>
<keyword evidence="2" id="KW-1185">Reference proteome</keyword>
<gene>
    <name evidence="1" type="ORF">PQR00_05705</name>
</gene>
<reference evidence="1 2" key="1">
    <citation type="journal article" date="2024" name="Chem. Sci.">
        <title>Discovery of megapolipeptins by genome mining of a Burkholderiales bacteria collection.</title>
        <authorList>
            <person name="Paulo B.S."/>
            <person name="Recchia M.J.J."/>
            <person name="Lee S."/>
            <person name="Fergusson C.H."/>
            <person name="Romanowski S.B."/>
            <person name="Hernandez A."/>
            <person name="Krull N."/>
            <person name="Liu D.Y."/>
            <person name="Cavanagh H."/>
            <person name="Bos A."/>
            <person name="Gray C.A."/>
            <person name="Murphy B.T."/>
            <person name="Linington R.G."/>
            <person name="Eustaquio A.S."/>
        </authorList>
    </citation>
    <scope>NUCLEOTIDE SEQUENCE [LARGE SCALE GENOMIC DNA]</scope>
    <source>
        <strain evidence="1 2">RL17-379-BIB-C</strain>
    </source>
</reference>
<dbReference type="Gene3D" id="3.40.50.150">
    <property type="entry name" value="Vaccinia Virus protein VP39"/>
    <property type="match status" value="2"/>
</dbReference>
<dbReference type="RefSeq" id="WP_408127206.1">
    <property type="nucleotide sequence ID" value="NZ_JAQQDH010000001.1"/>
</dbReference>
<proteinExistence type="predicted"/>
<dbReference type="EMBL" id="JAQQDH010000001">
    <property type="protein sequence ID" value="MFM0443074.1"/>
    <property type="molecule type" value="Genomic_DNA"/>
</dbReference>
<dbReference type="InterPro" id="IPR029063">
    <property type="entry name" value="SAM-dependent_MTases_sf"/>
</dbReference>